<name>A0ABQ1EQ70_9BACL</name>
<keyword evidence="2" id="KW-1185">Reference proteome</keyword>
<organism evidence="1 2">
    <name type="scientific">Paenibacillus marchantiophytorum</name>
    <dbReference type="NCBI Taxonomy" id="1619310"/>
    <lineage>
        <taxon>Bacteria</taxon>
        <taxon>Bacillati</taxon>
        <taxon>Bacillota</taxon>
        <taxon>Bacilli</taxon>
        <taxon>Bacillales</taxon>
        <taxon>Paenibacillaceae</taxon>
        <taxon>Paenibacillus</taxon>
    </lineage>
</organism>
<evidence type="ECO:0000313" key="1">
    <source>
        <dbReference type="EMBL" id="GFZ82275.1"/>
    </source>
</evidence>
<accession>A0ABQ1EQ70</accession>
<evidence type="ECO:0008006" key="3">
    <source>
        <dbReference type="Google" id="ProtNLM"/>
    </source>
</evidence>
<evidence type="ECO:0000313" key="2">
    <source>
        <dbReference type="Proteomes" id="UP000615455"/>
    </source>
</evidence>
<dbReference type="Proteomes" id="UP000615455">
    <property type="component" value="Unassembled WGS sequence"/>
</dbReference>
<reference evidence="2" key="1">
    <citation type="journal article" date="2019" name="Int. J. Syst. Evol. Microbiol.">
        <title>The Global Catalogue of Microorganisms (GCM) 10K type strain sequencing project: providing services to taxonomists for standard genome sequencing and annotation.</title>
        <authorList>
            <consortium name="The Broad Institute Genomics Platform"/>
            <consortium name="The Broad Institute Genome Sequencing Center for Infectious Disease"/>
            <person name="Wu L."/>
            <person name="Ma J."/>
        </authorList>
    </citation>
    <scope>NUCLEOTIDE SEQUENCE [LARGE SCALE GENOMIC DNA]</scope>
    <source>
        <strain evidence="2">CGMCC 1.15043</strain>
    </source>
</reference>
<sequence length="102" mass="11689">MKGGLSVKIAYINSFPEIDQLDNFIQTYTEECINLGSQMPVNWQELHSHNVISVYDEDTLVGIGYCSETAIIHVRPTYGHREIETMVNKLLQAELKLRLVHK</sequence>
<gene>
    <name evidence="1" type="ORF">GCM10008018_30150</name>
</gene>
<protein>
    <recommendedName>
        <fullName evidence="3">GNAT family N-acetyltransferase</fullName>
    </recommendedName>
</protein>
<dbReference type="EMBL" id="BMHE01000013">
    <property type="protein sequence ID" value="GFZ82275.1"/>
    <property type="molecule type" value="Genomic_DNA"/>
</dbReference>
<proteinExistence type="predicted"/>
<comment type="caution">
    <text evidence="1">The sequence shown here is derived from an EMBL/GenBank/DDBJ whole genome shotgun (WGS) entry which is preliminary data.</text>
</comment>